<protein>
    <submittedName>
        <fullName evidence="4">Unannotated protein</fullName>
    </submittedName>
</protein>
<dbReference type="GO" id="GO:0005975">
    <property type="term" value="P:carbohydrate metabolic process"/>
    <property type="evidence" value="ECO:0007669"/>
    <property type="project" value="InterPro"/>
</dbReference>
<organism evidence="4">
    <name type="scientific">freshwater metagenome</name>
    <dbReference type="NCBI Taxonomy" id="449393"/>
    <lineage>
        <taxon>unclassified sequences</taxon>
        <taxon>metagenomes</taxon>
        <taxon>ecological metagenomes</taxon>
    </lineage>
</organism>
<feature type="domain" description="SIS" evidence="3">
    <location>
        <begin position="29"/>
        <end position="162"/>
    </location>
</feature>
<evidence type="ECO:0000259" key="3">
    <source>
        <dbReference type="PROSITE" id="PS51464"/>
    </source>
</evidence>
<dbReference type="CDD" id="cd05637">
    <property type="entry name" value="SIS_PGI_PMI_2"/>
    <property type="match status" value="1"/>
</dbReference>
<dbReference type="AlphaFoldDB" id="A0A6J6HMN1"/>
<dbReference type="PROSITE" id="PS51464">
    <property type="entry name" value="SIS"/>
    <property type="match status" value="1"/>
</dbReference>
<keyword evidence="2" id="KW-0413">Isomerase</keyword>
<evidence type="ECO:0000256" key="2">
    <source>
        <dbReference type="ARBA" id="ARBA00023235"/>
    </source>
</evidence>
<dbReference type="Pfam" id="PF10432">
    <property type="entry name" value="bact-PGI_C"/>
    <property type="match status" value="1"/>
</dbReference>
<dbReference type="EMBL" id="CAEZUP010000037">
    <property type="protein sequence ID" value="CAB4609898.1"/>
    <property type="molecule type" value="Genomic_DNA"/>
</dbReference>
<evidence type="ECO:0000313" key="4">
    <source>
        <dbReference type="EMBL" id="CAB4609898.1"/>
    </source>
</evidence>
<reference evidence="4" key="1">
    <citation type="submission" date="2020-05" db="EMBL/GenBank/DDBJ databases">
        <authorList>
            <person name="Chiriac C."/>
            <person name="Salcher M."/>
            <person name="Ghai R."/>
            <person name="Kavagutti S V."/>
        </authorList>
    </citation>
    <scope>NUCLEOTIDE SEQUENCE</scope>
</reference>
<dbReference type="InterPro" id="IPR019490">
    <property type="entry name" value="Glu6P/Mann6P_isomerase_C"/>
</dbReference>
<dbReference type="SUPFAM" id="SSF53697">
    <property type="entry name" value="SIS domain"/>
    <property type="match status" value="1"/>
</dbReference>
<dbReference type="Gene3D" id="3.40.50.10490">
    <property type="entry name" value="Glucose-6-phosphate isomerase like protein, domain 1"/>
    <property type="match status" value="2"/>
</dbReference>
<dbReference type="InterPro" id="IPR001347">
    <property type="entry name" value="SIS_dom"/>
</dbReference>
<dbReference type="GO" id="GO:0004347">
    <property type="term" value="F:glucose-6-phosphate isomerase activity"/>
    <property type="evidence" value="ECO:0007669"/>
    <property type="project" value="InterPro"/>
</dbReference>
<gene>
    <name evidence="4" type="ORF">UFOPK1835_01014</name>
</gene>
<comment type="similarity">
    <text evidence="1">Belongs to the PGI/PMI family.</text>
</comment>
<proteinExistence type="inferred from homology"/>
<dbReference type="GO" id="GO:1901135">
    <property type="term" value="P:carbohydrate derivative metabolic process"/>
    <property type="evidence" value="ECO:0007669"/>
    <property type="project" value="InterPro"/>
</dbReference>
<evidence type="ECO:0000256" key="1">
    <source>
        <dbReference type="ARBA" id="ARBA00010523"/>
    </source>
</evidence>
<dbReference type="GO" id="GO:0004476">
    <property type="term" value="F:mannose-6-phosphate isomerase activity"/>
    <property type="evidence" value="ECO:0007669"/>
    <property type="project" value="InterPro"/>
</dbReference>
<name>A0A6J6HMN1_9ZZZZ</name>
<sequence length="345" mass="36656">MILDTVGMFDAVAAFPEQIQVAAAAAHGALDSLHLPDHDDVANVVVLGMGTSGQAGSLVLEVAGPLMAIPVIAHRGYGVPNFVDSSTLVMAASYSGNTEEVLEGAANALEDGASVLCLSTGGELRDFAAANGLPHVSVTPEAPVGRAALGSIAIPMLIALEKIGFFPGGDSWITEAIEQTSRRRDSLITEDNEARRLARRLGRAFPIIYGGNGIGSLAAERWKTQFNENAKVAAFTNRVPELTHNEVCGWGQDGDVTRQIFQLFMLRHDFEHPQVMRRLDVLDDILDEVVGAIHRIDAKGEGPLAQLLDLMLVGDFVSLHSAVEQGVDPGPVPTIAEIETRVSGR</sequence>
<dbReference type="GO" id="GO:0097367">
    <property type="term" value="F:carbohydrate derivative binding"/>
    <property type="evidence" value="ECO:0007669"/>
    <property type="project" value="InterPro"/>
</dbReference>
<accession>A0A6J6HMN1</accession>
<dbReference type="InterPro" id="IPR046348">
    <property type="entry name" value="SIS_dom_sf"/>
</dbReference>